<name>A0A8J6TPD9_9BACT</name>
<comment type="caution">
    <text evidence="1">The sequence shown here is derived from an EMBL/GenBank/DDBJ whole genome shotgun (WGS) entry which is preliminary data.</text>
</comment>
<sequence length="440" mass="49092">MSNAGSLYIANQIFSPNVMQGIYDVIQPLYPNQTRLQENFFPDENFTSDEMIKMFQHNFFGMTPPTSLGADPMPIGIPGVYYRGYEGGYWGEFSRFENKDLVQVKDPAQPYKADGVTPNLWGEGMMTQAMAHQKHRFLTFKEAFVGSLLTTGNFHIFGDGIDYYYPGPSSTDYILDPHYRLTVVGATTVTYGGWTTGGTWATAATATPIKDLNQMILYMAQKLGLQVTEIWMSRQAAQYLLDADETTAWVEQNPELSRAMLTVESGLTALNKVVGDMITFKIDDRTYPERMQIVSNTVASSSTTCVIDNDAPLRGETSVTVMFHKADGRERLVAVTNSSNTLTFTASDLDLSMEVGDFVIFNRRFAAADKIVFKTERTDRMRFASLPCQTSPDDSFTPGVHTYNDLFVRKPNWHIVAGTFFRGGPMVFGSGGWATLDVYA</sequence>
<evidence type="ECO:0000313" key="1">
    <source>
        <dbReference type="EMBL" id="MBC8430447.1"/>
    </source>
</evidence>
<gene>
    <name evidence="1" type="ORF">H8D96_00865</name>
</gene>
<organism evidence="1 2">
    <name type="scientific">Candidatus Desulfatibia vada</name>
    <dbReference type="NCBI Taxonomy" id="2841696"/>
    <lineage>
        <taxon>Bacteria</taxon>
        <taxon>Pseudomonadati</taxon>
        <taxon>Thermodesulfobacteriota</taxon>
        <taxon>Desulfobacteria</taxon>
        <taxon>Desulfobacterales</taxon>
        <taxon>Desulfobacterales incertae sedis</taxon>
        <taxon>Candidatus Desulfatibia</taxon>
    </lineage>
</organism>
<reference evidence="1 2" key="1">
    <citation type="submission" date="2020-08" db="EMBL/GenBank/DDBJ databases">
        <title>Bridging the membrane lipid divide: bacteria of the FCB group superphylum have the potential to synthesize archaeal ether lipids.</title>
        <authorList>
            <person name="Villanueva L."/>
            <person name="Von Meijenfeldt F.A.B."/>
            <person name="Westbye A.B."/>
            <person name="Yadav S."/>
            <person name="Hopmans E.C."/>
            <person name="Dutilh B.E."/>
            <person name="Sinninghe Damste J.S."/>
        </authorList>
    </citation>
    <scope>NUCLEOTIDE SEQUENCE [LARGE SCALE GENOMIC DNA]</scope>
    <source>
        <strain evidence="1">NIOZ-UU17</strain>
    </source>
</reference>
<dbReference type="AlphaFoldDB" id="A0A8J6TPD9"/>
<protein>
    <submittedName>
        <fullName evidence="1">Major capsid protein</fullName>
    </submittedName>
</protein>
<dbReference type="Proteomes" id="UP000605201">
    <property type="component" value="Unassembled WGS sequence"/>
</dbReference>
<proteinExistence type="predicted"/>
<evidence type="ECO:0000313" key="2">
    <source>
        <dbReference type="Proteomes" id="UP000605201"/>
    </source>
</evidence>
<accession>A0A8J6TPD9</accession>
<dbReference type="EMBL" id="JACNIG010000044">
    <property type="protein sequence ID" value="MBC8430447.1"/>
    <property type="molecule type" value="Genomic_DNA"/>
</dbReference>